<dbReference type="EMBL" id="DS235221">
    <property type="protein sequence ID" value="EEB13459.1"/>
    <property type="molecule type" value="Genomic_DNA"/>
</dbReference>
<dbReference type="GO" id="GO:0005742">
    <property type="term" value="C:mitochondrial outer membrane translocase complex"/>
    <property type="evidence" value="ECO:0007669"/>
    <property type="project" value="InterPro"/>
</dbReference>
<dbReference type="CTD" id="8230731"/>
<dbReference type="FunCoup" id="E0VJA3">
    <property type="interactions" value="218"/>
</dbReference>
<reference evidence="14" key="3">
    <citation type="submission" date="2021-02" db="UniProtKB">
        <authorList>
            <consortium name="EnsemblMetazoa"/>
        </authorList>
    </citation>
    <scope>IDENTIFICATION</scope>
    <source>
        <strain evidence="14">USDA</strain>
    </source>
</reference>
<keyword evidence="10 12" id="KW-0472">Membrane</keyword>
<keyword evidence="8 12" id="KW-1133">Transmembrane helix</keyword>
<organism>
    <name type="scientific">Pediculus humanus subsp. corporis</name>
    <name type="common">Body louse</name>
    <dbReference type="NCBI Taxonomy" id="121224"/>
    <lineage>
        <taxon>Eukaryota</taxon>
        <taxon>Metazoa</taxon>
        <taxon>Ecdysozoa</taxon>
        <taxon>Arthropoda</taxon>
        <taxon>Hexapoda</taxon>
        <taxon>Insecta</taxon>
        <taxon>Pterygota</taxon>
        <taxon>Neoptera</taxon>
        <taxon>Paraneoptera</taxon>
        <taxon>Psocodea</taxon>
        <taxon>Troctomorpha</taxon>
        <taxon>Phthiraptera</taxon>
        <taxon>Anoplura</taxon>
        <taxon>Pediculidae</taxon>
        <taxon>Pediculus</taxon>
    </lineage>
</organism>
<dbReference type="EMBL" id="AAZO01002792">
    <property type="status" value="NOT_ANNOTATED_CDS"/>
    <property type="molecule type" value="Genomic_DNA"/>
</dbReference>
<reference evidence="13" key="1">
    <citation type="submission" date="2007-04" db="EMBL/GenBank/DDBJ databases">
        <title>Annotation of Pediculus humanus corporis strain USDA.</title>
        <authorList>
            <person name="Kirkness E."/>
            <person name="Hannick L."/>
            <person name="Hass B."/>
            <person name="Bruggner R."/>
            <person name="Lawson D."/>
            <person name="Bidwell S."/>
            <person name="Joardar V."/>
            <person name="Caler E."/>
            <person name="Walenz B."/>
            <person name="Inman J."/>
            <person name="Schobel S."/>
            <person name="Galinsky K."/>
            <person name="Amedeo P."/>
            <person name="Strausberg R."/>
        </authorList>
    </citation>
    <scope>NUCLEOTIDE SEQUENCE</scope>
    <source>
        <strain evidence="13">USDA</strain>
    </source>
</reference>
<evidence type="ECO:0000256" key="8">
    <source>
        <dbReference type="ARBA" id="ARBA00022989"/>
    </source>
</evidence>
<comment type="subcellular location">
    <subcellularLocation>
        <location evidence="1">Mitochondrion outer membrane</location>
        <topology evidence="1">Single-pass membrane protein</topology>
    </subcellularLocation>
</comment>
<proteinExistence type="inferred from homology"/>
<evidence type="ECO:0000256" key="9">
    <source>
        <dbReference type="ARBA" id="ARBA00023128"/>
    </source>
</evidence>
<dbReference type="OrthoDB" id="284357at2759"/>
<dbReference type="InParanoid" id="E0VJA3"/>
<evidence type="ECO:0000256" key="5">
    <source>
        <dbReference type="ARBA" id="ARBA00022692"/>
    </source>
</evidence>
<dbReference type="AlphaFoldDB" id="E0VJA3"/>
<reference evidence="13" key="2">
    <citation type="submission" date="2007-04" db="EMBL/GenBank/DDBJ databases">
        <title>The genome of the human body louse.</title>
        <authorList>
            <consortium name="The Human Body Louse Genome Consortium"/>
            <person name="Kirkness E."/>
            <person name="Walenz B."/>
            <person name="Hass B."/>
            <person name="Bruggner R."/>
            <person name="Strausberg R."/>
        </authorList>
    </citation>
    <scope>NUCLEOTIDE SEQUENCE</scope>
    <source>
        <strain evidence="13">USDA</strain>
    </source>
</reference>
<dbReference type="GO" id="GO:1903955">
    <property type="term" value="P:positive regulation of protein targeting to mitochondrion"/>
    <property type="evidence" value="ECO:0007669"/>
    <property type="project" value="TreeGrafter"/>
</dbReference>
<evidence type="ECO:0000256" key="4">
    <source>
        <dbReference type="ARBA" id="ARBA00022448"/>
    </source>
</evidence>
<name>E0VJA3_PEDHC</name>
<evidence type="ECO:0000256" key="10">
    <source>
        <dbReference type="ARBA" id="ARBA00023136"/>
    </source>
</evidence>
<keyword evidence="7" id="KW-0653">Protein transport</keyword>
<keyword evidence="5 12" id="KW-0812">Transmembrane</keyword>
<protein>
    <recommendedName>
        <fullName evidence="3">Mitochondrial import receptor subunit TOM7 homolog</fullName>
    </recommendedName>
    <alternativeName>
        <fullName evidence="11">Translocase of outer membrane 7 kDa subunit homolog</fullName>
    </alternativeName>
</protein>
<evidence type="ECO:0000313" key="14">
    <source>
        <dbReference type="EnsemblMetazoa" id="PHUM240830-PA"/>
    </source>
</evidence>
<dbReference type="OMA" id="FHIAFMP"/>
<keyword evidence="15" id="KW-1185">Reference proteome</keyword>
<dbReference type="Pfam" id="PF08038">
    <property type="entry name" value="Tom7"/>
    <property type="match status" value="1"/>
</dbReference>
<evidence type="ECO:0000256" key="6">
    <source>
        <dbReference type="ARBA" id="ARBA00022787"/>
    </source>
</evidence>
<dbReference type="HOGENOM" id="CLU_173610_2_1_1"/>
<dbReference type="InterPro" id="IPR012621">
    <property type="entry name" value="Tom7"/>
</dbReference>
<dbReference type="PANTHER" id="PTHR46722">
    <property type="entry name" value="MITOCHONDRIAL IMPORT RECEPTOR SUBUNIT TOM7 HOMOLOG"/>
    <property type="match status" value="1"/>
</dbReference>
<dbReference type="RefSeq" id="XP_002426197.1">
    <property type="nucleotide sequence ID" value="XM_002426152.1"/>
</dbReference>
<evidence type="ECO:0000256" key="1">
    <source>
        <dbReference type="ARBA" id="ARBA00004572"/>
    </source>
</evidence>
<evidence type="ECO:0000256" key="7">
    <source>
        <dbReference type="ARBA" id="ARBA00022927"/>
    </source>
</evidence>
<evidence type="ECO:0000256" key="3">
    <source>
        <dbReference type="ARBA" id="ARBA00014537"/>
    </source>
</evidence>
<dbReference type="KEGG" id="phu:Phum_PHUM240830"/>
<keyword evidence="9" id="KW-0496">Mitochondrion</keyword>
<evidence type="ECO:0000256" key="11">
    <source>
        <dbReference type="ARBA" id="ARBA00032786"/>
    </source>
</evidence>
<dbReference type="GeneID" id="8230731"/>
<dbReference type="Proteomes" id="UP000009046">
    <property type="component" value="Unassembled WGS sequence"/>
</dbReference>
<dbReference type="eggNOG" id="KOG4449">
    <property type="taxonomic scope" value="Eukaryota"/>
</dbReference>
<evidence type="ECO:0000313" key="13">
    <source>
        <dbReference type="EMBL" id="EEB13459.1"/>
    </source>
</evidence>
<dbReference type="PANTHER" id="PTHR46722:SF1">
    <property type="entry name" value="MITOCHONDRIAL IMPORT RECEPTOR SUBUNIT TOM7 HOMOLOG"/>
    <property type="match status" value="1"/>
</dbReference>
<dbReference type="EnsemblMetazoa" id="PHUM240830-RA">
    <property type="protein sequence ID" value="PHUM240830-PA"/>
    <property type="gene ID" value="PHUM240830"/>
</dbReference>
<keyword evidence="4" id="KW-0813">Transport</keyword>
<dbReference type="GO" id="GO:0030150">
    <property type="term" value="P:protein import into mitochondrial matrix"/>
    <property type="evidence" value="ECO:0007669"/>
    <property type="project" value="InterPro"/>
</dbReference>
<keyword evidence="6" id="KW-1000">Mitochondrion outer membrane</keyword>
<evidence type="ECO:0000256" key="2">
    <source>
        <dbReference type="ARBA" id="ARBA00010917"/>
    </source>
</evidence>
<feature type="transmembrane region" description="Helical" evidence="12">
    <location>
        <begin position="12"/>
        <end position="35"/>
    </location>
</feature>
<accession>E0VJA3</accession>
<sequence length="54" mass="5754">MGLDVGLKGRIAMVLGVIKGVFHIAFMPTILYLGFSQGAGPGMPPLTLLNLLWQ</sequence>
<comment type="similarity">
    <text evidence="2">Belongs to the Tom7 family.</text>
</comment>
<evidence type="ECO:0000256" key="12">
    <source>
        <dbReference type="SAM" id="Phobius"/>
    </source>
</evidence>
<dbReference type="VEuPathDB" id="VectorBase:PHUM240830"/>
<dbReference type="STRING" id="121224.E0VJA3"/>
<gene>
    <name evidence="14" type="primary">8230731</name>
    <name evidence="13" type="ORF">Phum_PHUM240830</name>
</gene>
<evidence type="ECO:0000313" key="15">
    <source>
        <dbReference type="Proteomes" id="UP000009046"/>
    </source>
</evidence>